<dbReference type="AlphaFoldDB" id="A0A3P7ICN3"/>
<protein>
    <submittedName>
        <fullName evidence="1">Uncharacterized protein</fullName>
    </submittedName>
</protein>
<evidence type="ECO:0000313" key="1">
    <source>
        <dbReference type="EMBL" id="VDM70650.1"/>
    </source>
</evidence>
<proteinExistence type="predicted"/>
<sequence>MSYPMKYAECNPECMATSIFVASAARTAAQPSLAYFSEITTSNGTSNSNSVETK</sequence>
<reference evidence="1 2" key="1">
    <citation type="submission" date="2018-11" db="EMBL/GenBank/DDBJ databases">
        <authorList>
            <consortium name="Pathogen Informatics"/>
        </authorList>
    </citation>
    <scope>NUCLEOTIDE SEQUENCE [LARGE SCALE GENOMIC DNA]</scope>
</reference>
<dbReference type="Proteomes" id="UP000270094">
    <property type="component" value="Unassembled WGS sequence"/>
</dbReference>
<organism evidence="1 2">
    <name type="scientific">Strongylus vulgaris</name>
    <name type="common">Blood worm</name>
    <dbReference type="NCBI Taxonomy" id="40348"/>
    <lineage>
        <taxon>Eukaryota</taxon>
        <taxon>Metazoa</taxon>
        <taxon>Ecdysozoa</taxon>
        <taxon>Nematoda</taxon>
        <taxon>Chromadorea</taxon>
        <taxon>Rhabditida</taxon>
        <taxon>Rhabditina</taxon>
        <taxon>Rhabditomorpha</taxon>
        <taxon>Strongyloidea</taxon>
        <taxon>Strongylidae</taxon>
        <taxon>Strongylus</taxon>
    </lineage>
</organism>
<name>A0A3P7ICN3_STRVU</name>
<dbReference type="EMBL" id="UYYB01017021">
    <property type="protein sequence ID" value="VDM70650.1"/>
    <property type="molecule type" value="Genomic_DNA"/>
</dbReference>
<evidence type="ECO:0000313" key="2">
    <source>
        <dbReference type="Proteomes" id="UP000270094"/>
    </source>
</evidence>
<keyword evidence="2" id="KW-1185">Reference proteome</keyword>
<gene>
    <name evidence="1" type="ORF">SVUK_LOCUS5648</name>
</gene>
<accession>A0A3P7ICN3</accession>